<dbReference type="NCBIfam" id="TIGR01879">
    <property type="entry name" value="hydantase"/>
    <property type="match status" value="1"/>
</dbReference>
<dbReference type="GO" id="GO:0016787">
    <property type="term" value="F:hydrolase activity"/>
    <property type="evidence" value="ECO:0007669"/>
    <property type="project" value="UniProtKB-KW"/>
</dbReference>
<keyword evidence="5" id="KW-0464">Manganese</keyword>
<name>A0ABT0WCK4_9BACI</name>
<reference evidence="6 7" key="1">
    <citation type="submission" date="2022-06" db="EMBL/GenBank/DDBJ databases">
        <authorList>
            <person name="Jeon C.O."/>
        </authorList>
    </citation>
    <scope>NUCLEOTIDE SEQUENCE [LARGE SCALE GENOMIC DNA]</scope>
    <source>
        <strain evidence="6 7">KCTC 13943</strain>
    </source>
</reference>
<evidence type="ECO:0000256" key="2">
    <source>
        <dbReference type="ARBA" id="ARBA00011738"/>
    </source>
</evidence>
<evidence type="ECO:0000256" key="4">
    <source>
        <dbReference type="ARBA" id="ARBA00022801"/>
    </source>
</evidence>
<comment type="subunit">
    <text evidence="2">Homodimer.</text>
</comment>
<dbReference type="Proteomes" id="UP001523262">
    <property type="component" value="Unassembled WGS sequence"/>
</dbReference>
<evidence type="ECO:0000256" key="5">
    <source>
        <dbReference type="ARBA" id="ARBA00023211"/>
    </source>
</evidence>
<dbReference type="InterPro" id="IPR002933">
    <property type="entry name" value="Peptidase_M20"/>
</dbReference>
<dbReference type="EMBL" id="JAMQCR010000001">
    <property type="protein sequence ID" value="MCM2533318.1"/>
    <property type="molecule type" value="Genomic_DNA"/>
</dbReference>
<keyword evidence="4 6" id="KW-0378">Hydrolase</keyword>
<protein>
    <submittedName>
        <fullName evidence="6">Hydantoinase/carbamoylase family amidase</fullName>
        <ecNumber evidence="6">3.5.-.-</ecNumber>
    </submittedName>
</protein>
<keyword evidence="7" id="KW-1185">Reference proteome</keyword>
<accession>A0ABT0WCK4</accession>
<dbReference type="PANTHER" id="PTHR32494">
    <property type="entry name" value="ALLANTOATE DEIMINASE-RELATED"/>
    <property type="match status" value="1"/>
</dbReference>
<comment type="caution">
    <text evidence="6">The sequence shown here is derived from an EMBL/GenBank/DDBJ whole genome shotgun (WGS) entry which is preliminary data.</text>
</comment>
<gene>
    <name evidence="6" type="ORF">NDK43_14065</name>
</gene>
<dbReference type="Gene3D" id="3.40.630.10">
    <property type="entry name" value="Zn peptidases"/>
    <property type="match status" value="1"/>
</dbReference>
<dbReference type="SUPFAM" id="SSF53187">
    <property type="entry name" value="Zn-dependent exopeptidases"/>
    <property type="match status" value="1"/>
</dbReference>
<dbReference type="PANTHER" id="PTHR32494:SF19">
    <property type="entry name" value="ALLANTOATE DEIMINASE-RELATED"/>
    <property type="match status" value="1"/>
</dbReference>
<keyword evidence="3" id="KW-0479">Metal-binding</keyword>
<evidence type="ECO:0000313" key="7">
    <source>
        <dbReference type="Proteomes" id="UP001523262"/>
    </source>
</evidence>
<dbReference type="EC" id="3.5.-.-" evidence="6"/>
<evidence type="ECO:0000256" key="1">
    <source>
        <dbReference type="ARBA" id="ARBA00001936"/>
    </source>
</evidence>
<evidence type="ECO:0000313" key="6">
    <source>
        <dbReference type="EMBL" id="MCM2533318.1"/>
    </source>
</evidence>
<comment type="cofactor">
    <cofactor evidence="1">
        <name>Mn(2+)</name>
        <dbReference type="ChEBI" id="CHEBI:29035"/>
    </cofactor>
</comment>
<organism evidence="6 7">
    <name type="scientific">Neobacillus pocheonensis</name>
    <dbReference type="NCBI Taxonomy" id="363869"/>
    <lineage>
        <taxon>Bacteria</taxon>
        <taxon>Bacillati</taxon>
        <taxon>Bacillota</taxon>
        <taxon>Bacilli</taxon>
        <taxon>Bacillales</taxon>
        <taxon>Bacillaceae</taxon>
        <taxon>Neobacillus</taxon>
    </lineage>
</organism>
<dbReference type="Pfam" id="PF01546">
    <property type="entry name" value="Peptidase_M20"/>
    <property type="match status" value="1"/>
</dbReference>
<proteinExistence type="predicted"/>
<dbReference type="InterPro" id="IPR010158">
    <property type="entry name" value="Amidase_Cbmase"/>
</dbReference>
<evidence type="ECO:0000256" key="3">
    <source>
        <dbReference type="ARBA" id="ARBA00022723"/>
    </source>
</evidence>
<sequence>MIGSHIDSVRNGGKFDGVIGVLAGIEIVHAITESNLVHEHPIEVVAFCEEEGSRFNDGLFGSRGMVGKIKKEDLKKVKDDNVTRFDALKSFGFGINPELMDESVKKSGDIKHYFELHIEQGPFLDKNNYPIGIVSGIAGRHGLK</sequence>